<keyword evidence="13" id="KW-1185">Reference proteome</keyword>
<evidence type="ECO:0000256" key="6">
    <source>
        <dbReference type="ARBA" id="ARBA00022989"/>
    </source>
</evidence>
<dbReference type="GO" id="GO:0031966">
    <property type="term" value="C:mitochondrial membrane"/>
    <property type="evidence" value="ECO:0007669"/>
    <property type="project" value="UniProtKB-SubCell"/>
</dbReference>
<keyword evidence="7" id="KW-0496">Mitochondrion</keyword>
<dbReference type="STRING" id="1280837.A0A316VF33"/>
<dbReference type="InterPro" id="IPR050567">
    <property type="entry name" value="Mitochondrial_Carrier"/>
</dbReference>
<accession>A0A316VF33</accession>
<dbReference type="AlphaFoldDB" id="A0A316VF33"/>
<gene>
    <name evidence="12" type="ORF">FA14DRAFT_167385</name>
</gene>
<keyword evidence="6" id="KW-1133">Transmembrane helix</keyword>
<keyword evidence="4 9" id="KW-0812">Transmembrane</keyword>
<feature type="repeat" description="Solcar" evidence="9">
    <location>
        <begin position="165"/>
        <end position="265"/>
    </location>
</feature>
<dbReference type="Pfam" id="PF00153">
    <property type="entry name" value="Mito_carr"/>
    <property type="match status" value="3"/>
</dbReference>
<dbReference type="InterPro" id="IPR018108">
    <property type="entry name" value="MCP_transmembrane"/>
</dbReference>
<evidence type="ECO:0000256" key="3">
    <source>
        <dbReference type="ARBA" id="ARBA00022448"/>
    </source>
</evidence>
<comment type="similarity">
    <text evidence="2 10">Belongs to the mitochondrial carrier (TC 2.A.29) family.</text>
</comment>
<evidence type="ECO:0000256" key="1">
    <source>
        <dbReference type="ARBA" id="ARBA00004225"/>
    </source>
</evidence>
<evidence type="ECO:0000256" key="4">
    <source>
        <dbReference type="ARBA" id="ARBA00022692"/>
    </source>
</evidence>
<dbReference type="InterPro" id="IPR023395">
    <property type="entry name" value="MCP_dom_sf"/>
</dbReference>
<keyword evidence="3 10" id="KW-0813">Transport</keyword>
<feature type="repeat" description="Solcar" evidence="9">
    <location>
        <begin position="72"/>
        <end position="150"/>
    </location>
</feature>
<evidence type="ECO:0000256" key="10">
    <source>
        <dbReference type="RuleBase" id="RU000488"/>
    </source>
</evidence>
<dbReference type="EMBL" id="KZ819603">
    <property type="protein sequence ID" value="PWN34923.1"/>
    <property type="molecule type" value="Genomic_DNA"/>
</dbReference>
<comment type="subcellular location">
    <subcellularLocation>
        <location evidence="1">Mitochondrion membrane</location>
        <topology evidence="1">Multi-pass membrane protein</topology>
    </subcellularLocation>
</comment>
<evidence type="ECO:0000256" key="8">
    <source>
        <dbReference type="ARBA" id="ARBA00023136"/>
    </source>
</evidence>
<keyword evidence="8 9" id="KW-0472">Membrane</keyword>
<proteinExistence type="inferred from homology"/>
<name>A0A316VF33_9BASI</name>
<dbReference type="PANTHER" id="PTHR45624">
    <property type="entry name" value="MITOCHONDRIAL BASIC AMINO ACIDS TRANSPORTER-RELATED"/>
    <property type="match status" value="1"/>
</dbReference>
<evidence type="ECO:0000313" key="12">
    <source>
        <dbReference type="EMBL" id="PWN34923.1"/>
    </source>
</evidence>
<protein>
    <submittedName>
        <fullName evidence="12">Mitochondrial carrier</fullName>
    </submittedName>
</protein>
<evidence type="ECO:0000256" key="2">
    <source>
        <dbReference type="ARBA" id="ARBA00006375"/>
    </source>
</evidence>
<evidence type="ECO:0000256" key="11">
    <source>
        <dbReference type="SAM" id="MobiDB-lite"/>
    </source>
</evidence>
<evidence type="ECO:0000256" key="7">
    <source>
        <dbReference type="ARBA" id="ARBA00023128"/>
    </source>
</evidence>
<dbReference type="Proteomes" id="UP000245771">
    <property type="component" value="Unassembled WGS sequence"/>
</dbReference>
<dbReference type="GO" id="GO:0022857">
    <property type="term" value="F:transmembrane transporter activity"/>
    <property type="evidence" value="ECO:0007669"/>
    <property type="project" value="TreeGrafter"/>
</dbReference>
<dbReference type="SUPFAM" id="SSF103506">
    <property type="entry name" value="Mitochondrial carrier"/>
    <property type="match status" value="1"/>
</dbReference>
<dbReference type="InParanoid" id="A0A316VF33"/>
<sequence length="398" mass="43644">MDALRPGSSSSTPSTSTSSGYAPSTTSISSLSPLTQAGTSYISDRMLGIDHGWYEYSKWTKGEVDELLWSYRTIVTAGTASLVSTMASFPFDSLKSRLQVKHYPSVWACGKAVIKEEGLAGFFRGVTIPLITISFVRTSSFAIYVNTKSWLHKNGFLNDPSKLSNTALSGLAGGATSGVIISCGSAPFELVKVVRQLEYLTAVQKGIVSQSKGRFMPKSGFAAAGDIWKYHGKIKGFYIGFPLHLCRDTLGTAFYFGFYDSLRSVVKRNSPSEKEGLFGLPLPVVSFLTGSTAGIASWLFVYPIDLLKTNVQQRTLSGHPQQLTGMQLFTHLMRERPPPNPTQRDTFLRRFLRLYRGLGVSALRSFISHGLTWTLIETIAAKIAERTGKPIDEVMNAR</sequence>
<dbReference type="OrthoDB" id="2382881at2759"/>
<evidence type="ECO:0000256" key="9">
    <source>
        <dbReference type="PROSITE-ProRule" id="PRU00282"/>
    </source>
</evidence>
<feature type="region of interest" description="Disordered" evidence="11">
    <location>
        <begin position="1"/>
        <end position="29"/>
    </location>
</feature>
<organism evidence="12 13">
    <name type="scientific">Meira miltonrushii</name>
    <dbReference type="NCBI Taxonomy" id="1280837"/>
    <lineage>
        <taxon>Eukaryota</taxon>
        <taxon>Fungi</taxon>
        <taxon>Dikarya</taxon>
        <taxon>Basidiomycota</taxon>
        <taxon>Ustilaginomycotina</taxon>
        <taxon>Exobasidiomycetes</taxon>
        <taxon>Exobasidiales</taxon>
        <taxon>Brachybasidiaceae</taxon>
        <taxon>Meira</taxon>
    </lineage>
</organism>
<dbReference type="GeneID" id="37021864"/>
<evidence type="ECO:0000313" key="13">
    <source>
        <dbReference type="Proteomes" id="UP000245771"/>
    </source>
</evidence>
<keyword evidence="5" id="KW-0677">Repeat</keyword>
<dbReference type="PROSITE" id="PS50920">
    <property type="entry name" value="SOLCAR"/>
    <property type="match status" value="2"/>
</dbReference>
<dbReference type="PANTHER" id="PTHR45624:SF9">
    <property type="entry name" value="CARRIER PROTEIN, PUTATIVE (AFU_ORTHOLOGUE AFUA_4G06390)-RELATED"/>
    <property type="match status" value="1"/>
</dbReference>
<dbReference type="RefSeq" id="XP_025355225.1">
    <property type="nucleotide sequence ID" value="XM_025500083.1"/>
</dbReference>
<reference evidence="12 13" key="1">
    <citation type="journal article" date="2018" name="Mol. Biol. Evol.">
        <title>Broad Genomic Sampling Reveals a Smut Pathogenic Ancestry of the Fungal Clade Ustilaginomycotina.</title>
        <authorList>
            <person name="Kijpornyongpan T."/>
            <person name="Mondo S.J."/>
            <person name="Barry K."/>
            <person name="Sandor L."/>
            <person name="Lee J."/>
            <person name="Lipzen A."/>
            <person name="Pangilinan J."/>
            <person name="LaButti K."/>
            <person name="Hainaut M."/>
            <person name="Henrissat B."/>
            <person name="Grigoriev I.V."/>
            <person name="Spatafora J.W."/>
            <person name="Aime M.C."/>
        </authorList>
    </citation>
    <scope>NUCLEOTIDE SEQUENCE [LARGE SCALE GENOMIC DNA]</scope>
    <source>
        <strain evidence="12 13">MCA 3882</strain>
    </source>
</reference>
<dbReference type="Gene3D" id="1.50.40.10">
    <property type="entry name" value="Mitochondrial carrier domain"/>
    <property type="match status" value="1"/>
</dbReference>
<evidence type="ECO:0000256" key="5">
    <source>
        <dbReference type="ARBA" id="ARBA00022737"/>
    </source>
</evidence>